<dbReference type="RefSeq" id="WP_129471764.1">
    <property type="nucleotide sequence ID" value="NZ_SAWZ01000007.1"/>
</dbReference>
<protein>
    <submittedName>
        <fullName evidence="1">Uncharacterized protein</fullName>
    </submittedName>
</protein>
<name>A0A4Q1JUG3_9GAMM</name>
<reference evidence="1 2" key="1">
    <citation type="submission" date="2019-01" db="EMBL/GenBank/DDBJ databases">
        <title>Pseudoxanthomonas composti sp. nov., isolated from compost.</title>
        <authorList>
            <person name="Yang G."/>
        </authorList>
    </citation>
    <scope>NUCLEOTIDE SEQUENCE [LARGE SCALE GENOMIC DNA]</scope>
    <source>
        <strain evidence="1 2">GSS15</strain>
    </source>
</reference>
<sequence>MSLHPDFPVVEGRHQLTPDWAITLAAPFNRRIEDGDLVLWRPGLTVWMTIWLNDENASIESRVEDLKQHMSPEATDIEQHAQGQTVYYAYRLAEEPDEDTDDGRLPGYYGYAFAAGSHVQMAVYFDEEAEAEAARALHRSLEYAGQE</sequence>
<comment type="caution">
    <text evidence="1">The sequence shown here is derived from an EMBL/GenBank/DDBJ whole genome shotgun (WGS) entry which is preliminary data.</text>
</comment>
<dbReference type="EMBL" id="SAWZ01000007">
    <property type="protein sequence ID" value="RXR03452.1"/>
    <property type="molecule type" value="Genomic_DNA"/>
</dbReference>
<evidence type="ECO:0000313" key="1">
    <source>
        <dbReference type="EMBL" id="RXR03452.1"/>
    </source>
</evidence>
<dbReference type="AlphaFoldDB" id="A0A4Q1JUG3"/>
<accession>A0A4Q1JUG3</accession>
<organism evidence="1 2">
    <name type="scientific">Pseudoxanthomonas composti</name>
    <dbReference type="NCBI Taxonomy" id="2137479"/>
    <lineage>
        <taxon>Bacteria</taxon>
        <taxon>Pseudomonadati</taxon>
        <taxon>Pseudomonadota</taxon>
        <taxon>Gammaproteobacteria</taxon>
        <taxon>Lysobacterales</taxon>
        <taxon>Lysobacteraceae</taxon>
        <taxon>Pseudoxanthomonas</taxon>
    </lineage>
</organism>
<evidence type="ECO:0000313" key="2">
    <source>
        <dbReference type="Proteomes" id="UP000289784"/>
    </source>
</evidence>
<gene>
    <name evidence="1" type="ORF">EPA99_13515</name>
</gene>
<dbReference type="OrthoDB" id="4827574at2"/>
<keyword evidence="2" id="KW-1185">Reference proteome</keyword>
<proteinExistence type="predicted"/>
<dbReference type="Proteomes" id="UP000289784">
    <property type="component" value="Unassembled WGS sequence"/>
</dbReference>